<dbReference type="Gene3D" id="3.20.20.190">
    <property type="entry name" value="Phosphatidylinositol (PI) phosphodiesterase"/>
    <property type="match status" value="1"/>
</dbReference>
<proteinExistence type="predicted"/>
<dbReference type="GO" id="GO:0006629">
    <property type="term" value="P:lipid metabolic process"/>
    <property type="evidence" value="ECO:0007669"/>
    <property type="project" value="InterPro"/>
</dbReference>
<feature type="domain" description="GP-PDE" evidence="1">
    <location>
        <begin position="9"/>
        <end position="235"/>
    </location>
</feature>
<keyword evidence="3" id="KW-1185">Reference proteome</keyword>
<dbReference type="Proteomes" id="UP000183028">
    <property type="component" value="Unassembled WGS sequence"/>
</dbReference>
<dbReference type="STRING" id="322505.SAMN04487836_10577"/>
<dbReference type="PANTHER" id="PTHR46211">
    <property type="entry name" value="GLYCEROPHOSPHORYL DIESTER PHOSPHODIESTERASE"/>
    <property type="match status" value="1"/>
</dbReference>
<evidence type="ECO:0000259" key="1">
    <source>
        <dbReference type="PROSITE" id="PS51704"/>
    </source>
</evidence>
<dbReference type="SUPFAM" id="SSF51695">
    <property type="entry name" value="PLC-like phosphodiesterases"/>
    <property type="match status" value="1"/>
</dbReference>
<dbReference type="AlphaFoldDB" id="A0A1H6QS62"/>
<organism evidence="2 3">
    <name type="scientific">Sharpea azabuensis</name>
    <dbReference type="NCBI Taxonomy" id="322505"/>
    <lineage>
        <taxon>Bacteria</taxon>
        <taxon>Bacillati</taxon>
        <taxon>Bacillota</taxon>
        <taxon>Erysipelotrichia</taxon>
        <taxon>Erysipelotrichales</taxon>
        <taxon>Coprobacillaceae</taxon>
        <taxon>Sharpea</taxon>
    </lineage>
</organism>
<dbReference type="InterPro" id="IPR017946">
    <property type="entry name" value="PLC-like_Pdiesterase_TIM-brl"/>
</dbReference>
<evidence type="ECO:0000313" key="3">
    <source>
        <dbReference type="Proteomes" id="UP000183028"/>
    </source>
</evidence>
<name>A0A1H6QS62_9FIRM</name>
<reference evidence="3" key="1">
    <citation type="submission" date="2016-10" db="EMBL/GenBank/DDBJ databases">
        <authorList>
            <person name="Varghese N."/>
        </authorList>
    </citation>
    <scope>NUCLEOTIDE SEQUENCE [LARGE SCALE GENOMIC DNA]</scope>
    <source>
        <strain evidence="3">DSM 20406</strain>
    </source>
</reference>
<dbReference type="PANTHER" id="PTHR46211:SF1">
    <property type="entry name" value="GLYCEROPHOSPHODIESTER PHOSPHODIESTERASE, CYTOPLASMIC"/>
    <property type="match status" value="1"/>
</dbReference>
<dbReference type="OrthoDB" id="384721at2"/>
<gene>
    <name evidence="2" type="ORF">SAMN04487834_10058</name>
</gene>
<dbReference type="PROSITE" id="PS51704">
    <property type="entry name" value="GP_PDE"/>
    <property type="match status" value="1"/>
</dbReference>
<evidence type="ECO:0000313" key="2">
    <source>
        <dbReference type="EMBL" id="SEI46628.1"/>
    </source>
</evidence>
<dbReference type="eggNOG" id="COG0584">
    <property type="taxonomic scope" value="Bacteria"/>
</dbReference>
<protein>
    <submittedName>
        <fullName evidence="2">Glycerophosphoryl diester phosphodiesterase</fullName>
    </submittedName>
</protein>
<dbReference type="GO" id="GO:0008081">
    <property type="term" value="F:phosphoric diester hydrolase activity"/>
    <property type="evidence" value="ECO:0007669"/>
    <property type="project" value="InterPro"/>
</dbReference>
<dbReference type="InterPro" id="IPR030395">
    <property type="entry name" value="GP_PDE_dom"/>
</dbReference>
<sequence>MTMKVGESMYTLAHRGLSRRFPENSLVAFKEALKSEFDGVETDVQMTKDGQLVLLHDAKINRTSTGKGKLANYTYEELLQYNFNNDHHGHYAICLLEDLLKLIKESKKIVNLEIKKEALSGTVEKTVALVASMHLESQVYYSSASIAQLDTIKKLSPTSYCGYIVSHHLKKANAIIHDHHFDGIHARYSLLKFKDLLYYQKVGVKVGAWTLKNKKDLLYFKENNIMFVFMNDFIL</sequence>
<accession>A0A1H6QS62</accession>
<dbReference type="Pfam" id="PF03009">
    <property type="entry name" value="GDPD"/>
    <property type="match status" value="1"/>
</dbReference>
<dbReference type="EMBL" id="FNYK01000005">
    <property type="protein sequence ID" value="SEI46628.1"/>
    <property type="molecule type" value="Genomic_DNA"/>
</dbReference>